<organism evidence="2 3">
    <name type="scientific">Actinoallomurus vinaceus</name>
    <dbReference type="NCBI Taxonomy" id="1080074"/>
    <lineage>
        <taxon>Bacteria</taxon>
        <taxon>Bacillati</taxon>
        <taxon>Actinomycetota</taxon>
        <taxon>Actinomycetes</taxon>
        <taxon>Streptosporangiales</taxon>
        <taxon>Thermomonosporaceae</taxon>
        <taxon>Actinoallomurus</taxon>
    </lineage>
</organism>
<comment type="caution">
    <text evidence="2">The sequence shown here is derived from an EMBL/GenBank/DDBJ whole genome shotgun (WGS) entry which is preliminary data.</text>
</comment>
<sequence>MVNPRKNVIGAIDRDEPGVRACAVEGIGEHPALFERNEPIFDTVHDENRRCSGGHMRNRTREGGAFGNRLDWRTEQPGFR</sequence>
<keyword evidence="3" id="KW-1185">Reference proteome</keyword>
<reference evidence="3" key="1">
    <citation type="journal article" date="2019" name="Int. J. Syst. Evol. Microbiol.">
        <title>The Global Catalogue of Microorganisms (GCM) 10K type strain sequencing project: providing services to taxonomists for standard genome sequencing and annotation.</title>
        <authorList>
            <consortium name="The Broad Institute Genomics Platform"/>
            <consortium name="The Broad Institute Genome Sequencing Center for Infectious Disease"/>
            <person name="Wu L."/>
            <person name="Ma J."/>
        </authorList>
    </citation>
    <scope>NUCLEOTIDE SEQUENCE [LARGE SCALE GENOMIC DNA]</scope>
    <source>
        <strain evidence="3">JCM 17939</strain>
    </source>
</reference>
<accession>A0ABP8U0C1</accession>
<name>A0ABP8U0C1_9ACTN</name>
<protein>
    <submittedName>
        <fullName evidence="2">Uncharacterized protein</fullName>
    </submittedName>
</protein>
<gene>
    <name evidence="2" type="ORF">GCM10023196_006680</name>
</gene>
<evidence type="ECO:0000256" key="1">
    <source>
        <dbReference type="SAM" id="MobiDB-lite"/>
    </source>
</evidence>
<dbReference type="EMBL" id="BAABHK010000001">
    <property type="protein sequence ID" value="GAA4620900.1"/>
    <property type="molecule type" value="Genomic_DNA"/>
</dbReference>
<dbReference type="Proteomes" id="UP001501442">
    <property type="component" value="Unassembled WGS sequence"/>
</dbReference>
<evidence type="ECO:0000313" key="3">
    <source>
        <dbReference type="Proteomes" id="UP001501442"/>
    </source>
</evidence>
<proteinExistence type="predicted"/>
<feature type="region of interest" description="Disordered" evidence="1">
    <location>
        <begin position="52"/>
        <end position="80"/>
    </location>
</feature>
<evidence type="ECO:0000313" key="2">
    <source>
        <dbReference type="EMBL" id="GAA4620900.1"/>
    </source>
</evidence>